<evidence type="ECO:0000313" key="2">
    <source>
        <dbReference type="Proteomes" id="UP000240042"/>
    </source>
</evidence>
<dbReference type="InterPro" id="IPR011990">
    <property type="entry name" value="TPR-like_helical_dom_sf"/>
</dbReference>
<dbReference type="Proteomes" id="UP000240042">
    <property type="component" value="Unassembled WGS sequence"/>
</dbReference>
<organism evidence="1 2">
    <name type="scientific">Brevinema andersonii</name>
    <dbReference type="NCBI Taxonomy" id="34097"/>
    <lineage>
        <taxon>Bacteria</taxon>
        <taxon>Pseudomonadati</taxon>
        <taxon>Spirochaetota</taxon>
        <taxon>Spirochaetia</taxon>
        <taxon>Brevinematales</taxon>
        <taxon>Brevinemataceae</taxon>
        <taxon>Brevinema</taxon>
    </lineage>
</organism>
<evidence type="ECO:0000313" key="1">
    <source>
        <dbReference type="EMBL" id="SFB80044.1"/>
    </source>
</evidence>
<dbReference type="AlphaFoldDB" id="A0A1I1DYZ5"/>
<dbReference type="EMBL" id="FOKY01000005">
    <property type="protein sequence ID" value="SFB80044.1"/>
    <property type="molecule type" value="Genomic_DNA"/>
</dbReference>
<proteinExistence type="predicted"/>
<dbReference type="SUPFAM" id="SSF48452">
    <property type="entry name" value="TPR-like"/>
    <property type="match status" value="1"/>
</dbReference>
<gene>
    <name evidence="1" type="ORF">SAMN02745150_00854</name>
</gene>
<protein>
    <submittedName>
        <fullName evidence="1">Uncharacterized protein</fullName>
    </submittedName>
</protein>
<keyword evidence="2" id="KW-1185">Reference proteome</keyword>
<name>A0A1I1DYZ5_BREAD</name>
<reference evidence="2" key="1">
    <citation type="submission" date="2016-10" db="EMBL/GenBank/DDBJ databases">
        <authorList>
            <person name="Varghese N."/>
            <person name="Submissions S."/>
        </authorList>
    </citation>
    <scope>NUCLEOTIDE SEQUENCE [LARGE SCALE GENOMIC DNA]</scope>
    <source>
        <strain evidence="2">ATCC 43811</strain>
    </source>
</reference>
<sequence length="379" mass="41898">MRILSKGSAPKVHRKAIEAFVQGHYKTASQEWSQLLEKNTYDFMALKGQGFLYFLEGQYGEARSYLSDAVGINANDPEIYNALALIAIHEGQVDYGIDILLDALDRVDSPLLKNTLEKVRKIGNPDLAKNIPLIPLLQITLPNSGFSLKKWLSSTTDQLGVHLIWIGAGLMISLGILFYPEIRNAALSSNLINRANALSPATQVSIKGITDIVNARENFRIVLNEQIIIRKFEDLKTAISAKRYNKARILANELLASNAALAVKERVGILESFIPDPDPDSVDYVPSYAEIAVAPAVYEGVMLRWQGTVANLHHQGRKKTTFDLLVNFLDQGLVEGIALVEASGFHELNNGMKITVIGPLQGLTKDNRVIIKAERLLPY</sequence>
<dbReference type="Gene3D" id="1.25.40.10">
    <property type="entry name" value="Tetratricopeptide repeat domain"/>
    <property type="match status" value="1"/>
</dbReference>
<dbReference type="STRING" id="34097.SAMN02745150_00854"/>
<dbReference type="RefSeq" id="WP_092318976.1">
    <property type="nucleotide sequence ID" value="NZ_FOKY01000005.1"/>
</dbReference>
<accession>A0A1I1DYZ5</accession>